<sequence length="189" mass="21518">MDRRHVLLGSGTALATVLAGCSGSMSGREEAASDEKRETDDSKTKRDDEQSKTKEDDEKRSDEKPDKQKEEAKIPGFDRAKCYVESDVVRIKEIAYSDRCLDLQVMLKTSDRETLRKELRALAPGLARGIRDAEAFLAEVKEIKFTLYDKHKNRLVALYLDVARLRKYLDGDLTNDELVDRLLDGLDHR</sequence>
<dbReference type="EMBL" id="CP003929">
    <property type="protein sequence ID" value="AGB38804.1"/>
    <property type="molecule type" value="Genomic_DNA"/>
</dbReference>
<evidence type="ECO:0000313" key="2">
    <source>
        <dbReference type="EMBL" id="AGB38804.1"/>
    </source>
</evidence>
<reference evidence="2 3" key="1">
    <citation type="submission" date="2012-11" db="EMBL/GenBank/DDBJ databases">
        <title>FINISHED of Natronococcus occultus SP4, DSM 3396.</title>
        <authorList>
            <consortium name="DOE Joint Genome Institute"/>
            <person name="Eisen J."/>
            <person name="Huntemann M."/>
            <person name="Wei C.-L."/>
            <person name="Han J."/>
            <person name="Detter J.C."/>
            <person name="Han C."/>
            <person name="Tapia R."/>
            <person name="Chen A."/>
            <person name="Kyrpides N."/>
            <person name="Mavromatis K."/>
            <person name="Markowitz V."/>
            <person name="Szeto E."/>
            <person name="Ivanova N."/>
            <person name="Mikhailova N."/>
            <person name="Ovchinnikova G."/>
            <person name="Pagani I."/>
            <person name="Pati A."/>
            <person name="Goodwin L."/>
            <person name="Nordberg H.P."/>
            <person name="Cantor M.N."/>
            <person name="Hua S.X."/>
            <person name="Woyke T."/>
            <person name="Eisen J."/>
            <person name="Klenk H.-P."/>
            <person name="Klenk H.-P."/>
        </authorList>
    </citation>
    <scope>NUCLEOTIDE SEQUENCE [LARGE SCALE GENOMIC DNA]</scope>
    <source>
        <strain evidence="2 3">SP4</strain>
    </source>
</reference>
<keyword evidence="3" id="KW-1185">Reference proteome</keyword>
<evidence type="ECO:0008006" key="4">
    <source>
        <dbReference type="Google" id="ProtNLM"/>
    </source>
</evidence>
<dbReference type="GeneID" id="14403447"/>
<dbReference type="KEGG" id="nou:Natoc_3060"/>
<accession>L0K399</accession>
<evidence type="ECO:0000256" key="1">
    <source>
        <dbReference type="SAM" id="MobiDB-lite"/>
    </source>
</evidence>
<name>L0K399_9EURY</name>
<dbReference type="Proteomes" id="UP000010878">
    <property type="component" value="Chromosome"/>
</dbReference>
<proteinExistence type="predicted"/>
<gene>
    <name evidence="2" type="ORF">Natoc_3060</name>
</gene>
<evidence type="ECO:0000313" key="3">
    <source>
        <dbReference type="Proteomes" id="UP000010878"/>
    </source>
</evidence>
<dbReference type="eggNOG" id="arCOG10773">
    <property type="taxonomic scope" value="Archaea"/>
</dbReference>
<dbReference type="PROSITE" id="PS51257">
    <property type="entry name" value="PROKAR_LIPOPROTEIN"/>
    <property type="match status" value="1"/>
</dbReference>
<dbReference type="RefSeq" id="WP_015322243.1">
    <property type="nucleotide sequence ID" value="NC_019974.1"/>
</dbReference>
<protein>
    <recommendedName>
        <fullName evidence="4">Lipoprotein</fullName>
    </recommendedName>
</protein>
<feature type="region of interest" description="Disordered" evidence="1">
    <location>
        <begin position="19"/>
        <end position="72"/>
    </location>
</feature>
<organism evidence="2 3">
    <name type="scientific">Natronococcus occultus SP4</name>
    <dbReference type="NCBI Taxonomy" id="694430"/>
    <lineage>
        <taxon>Archaea</taxon>
        <taxon>Methanobacteriati</taxon>
        <taxon>Methanobacteriota</taxon>
        <taxon>Stenosarchaea group</taxon>
        <taxon>Halobacteria</taxon>
        <taxon>Halobacteriales</taxon>
        <taxon>Natrialbaceae</taxon>
        <taxon>Natronococcus</taxon>
    </lineage>
</organism>
<dbReference type="OrthoDB" id="170203at2157"/>
<dbReference type="HOGENOM" id="CLU_115248_0_0_2"/>
<feature type="compositionally biased region" description="Basic and acidic residues" evidence="1">
    <location>
        <begin position="27"/>
        <end position="72"/>
    </location>
</feature>
<dbReference type="AlphaFoldDB" id="L0K399"/>